<evidence type="ECO:0000256" key="6">
    <source>
        <dbReference type="ARBA" id="ARBA00023136"/>
    </source>
</evidence>
<evidence type="ECO:0000256" key="7">
    <source>
        <dbReference type="SAM" id="Phobius"/>
    </source>
</evidence>
<keyword evidence="4 7" id="KW-0812">Transmembrane</keyword>
<comment type="subcellular location">
    <subcellularLocation>
        <location evidence="1">Cell membrane</location>
        <topology evidence="1">Multi-pass membrane protein</topology>
    </subcellularLocation>
</comment>
<dbReference type="OrthoDB" id="9770347at2"/>
<evidence type="ECO:0000313" key="8">
    <source>
        <dbReference type="EMBL" id="RHM04495.1"/>
    </source>
</evidence>
<evidence type="ECO:0000256" key="3">
    <source>
        <dbReference type="ARBA" id="ARBA00022475"/>
    </source>
</evidence>
<sequence>MKKGLKKQIISGLFWKFGERILAQGVSFAVSMVLARMLLPEEYGIVALVLVFINLANVLVTNGLGETLIQKPNAKQSDFSTMFFCSLFLSIIIYGLLFVLAPFIAKFYENEQLVLVLRVLGLQVPLSSINTIQQAYVSKHMMFKKFFYSTLGGTIISGLIGILLAYRGAGIWALVVQYMTNTIMNTGILFLTVKWRPTLEFDRKSAKTLLSFGWKLVTAQFMNQMYVELKNLFIGKVYTPSDLASYNKGEQFPSVLVMNINSSISSVLFPAMSIANQEKGKLKELTRQSIMMSSYVVFPIVIGLMIVAEPMIRLLLTEKWMSCVPFLQISCLFWMFQPSQTANVQAIKAAGRGDICLKLEMIKKTIGIILLIIAIQISPLAVAIMNAVFAGISALLNIIPNRKLIDYGIGEQIKDILPSLILSVIMYFI</sequence>
<feature type="transmembrane region" description="Helical" evidence="7">
    <location>
        <begin position="146"/>
        <end position="165"/>
    </location>
</feature>
<dbReference type="PANTHER" id="PTHR30250">
    <property type="entry name" value="PST FAMILY PREDICTED COLANIC ACID TRANSPORTER"/>
    <property type="match status" value="1"/>
</dbReference>
<keyword evidence="6 7" id="KW-0472">Membrane</keyword>
<feature type="non-terminal residue" evidence="8">
    <location>
        <position position="429"/>
    </location>
</feature>
<evidence type="ECO:0000313" key="9">
    <source>
        <dbReference type="Proteomes" id="UP000284868"/>
    </source>
</evidence>
<keyword evidence="9" id="KW-1185">Reference proteome</keyword>
<keyword evidence="3" id="KW-1003">Cell membrane</keyword>
<organism evidence="8 9">
    <name type="scientific">Amedibacillus dolichus</name>
    <dbReference type="NCBI Taxonomy" id="31971"/>
    <lineage>
        <taxon>Bacteria</taxon>
        <taxon>Bacillati</taxon>
        <taxon>Bacillota</taxon>
        <taxon>Erysipelotrichia</taxon>
        <taxon>Erysipelotrichales</taxon>
        <taxon>Erysipelotrichaceae</taxon>
        <taxon>Amedibacillus</taxon>
    </lineage>
</organism>
<feature type="transmembrane region" description="Helical" evidence="7">
    <location>
        <begin position="368"/>
        <end position="396"/>
    </location>
</feature>
<feature type="transmembrane region" description="Helical" evidence="7">
    <location>
        <begin position="171"/>
        <end position="193"/>
    </location>
</feature>
<accession>A0A415NVZ1</accession>
<dbReference type="InterPro" id="IPR050833">
    <property type="entry name" value="Poly_Biosynth_Transport"/>
</dbReference>
<dbReference type="Proteomes" id="UP000284868">
    <property type="component" value="Unassembled WGS sequence"/>
</dbReference>
<dbReference type="CDD" id="cd13127">
    <property type="entry name" value="MATE_tuaB_like"/>
    <property type="match status" value="1"/>
</dbReference>
<dbReference type="EMBL" id="QRPK01000132">
    <property type="protein sequence ID" value="RHM04495.1"/>
    <property type="molecule type" value="Genomic_DNA"/>
</dbReference>
<dbReference type="PANTHER" id="PTHR30250:SF10">
    <property type="entry name" value="LIPOPOLYSACCHARIDE BIOSYNTHESIS PROTEIN WZXC"/>
    <property type="match status" value="1"/>
</dbReference>
<dbReference type="Pfam" id="PF13440">
    <property type="entry name" value="Polysacc_synt_3"/>
    <property type="match status" value="1"/>
</dbReference>
<comment type="similarity">
    <text evidence="2">Belongs to the polysaccharide synthase family.</text>
</comment>
<keyword evidence="5 7" id="KW-1133">Transmembrane helix</keyword>
<dbReference type="AlphaFoldDB" id="A0A415NVZ1"/>
<feature type="transmembrane region" description="Helical" evidence="7">
    <location>
        <begin position="116"/>
        <end position="137"/>
    </location>
</feature>
<evidence type="ECO:0000256" key="5">
    <source>
        <dbReference type="ARBA" id="ARBA00022989"/>
    </source>
</evidence>
<dbReference type="GO" id="GO:0005886">
    <property type="term" value="C:plasma membrane"/>
    <property type="evidence" value="ECO:0007669"/>
    <property type="project" value="UniProtKB-SubCell"/>
</dbReference>
<proteinExistence type="inferred from homology"/>
<name>A0A415NVZ1_9FIRM</name>
<comment type="caution">
    <text evidence="8">The sequence shown here is derived from an EMBL/GenBank/DDBJ whole genome shotgun (WGS) entry which is preliminary data.</text>
</comment>
<reference evidence="8 9" key="1">
    <citation type="submission" date="2018-08" db="EMBL/GenBank/DDBJ databases">
        <title>A genome reference for cultivated species of the human gut microbiota.</title>
        <authorList>
            <person name="Zou Y."/>
            <person name="Xue W."/>
            <person name="Luo G."/>
        </authorList>
    </citation>
    <scope>NUCLEOTIDE SEQUENCE [LARGE SCALE GENOMIC DNA]</scope>
    <source>
        <strain evidence="8 9">AF35-6BH</strain>
    </source>
</reference>
<feature type="transmembrane region" description="Helical" evidence="7">
    <location>
        <begin position="45"/>
        <end position="69"/>
    </location>
</feature>
<dbReference type="RefSeq" id="WP_147362271.1">
    <property type="nucleotide sequence ID" value="NZ_QRPK01000132.1"/>
</dbReference>
<evidence type="ECO:0000256" key="4">
    <source>
        <dbReference type="ARBA" id="ARBA00022692"/>
    </source>
</evidence>
<gene>
    <name evidence="8" type="ORF">DWZ83_10790</name>
</gene>
<feature type="transmembrane region" description="Helical" evidence="7">
    <location>
        <begin position="81"/>
        <end position="104"/>
    </location>
</feature>
<protein>
    <submittedName>
        <fullName evidence="8">Lipopolysaccharide biosynthesis protein</fullName>
    </submittedName>
</protein>
<feature type="transmembrane region" description="Helical" evidence="7">
    <location>
        <begin position="21"/>
        <end position="39"/>
    </location>
</feature>
<evidence type="ECO:0000256" key="2">
    <source>
        <dbReference type="ARBA" id="ARBA00007430"/>
    </source>
</evidence>
<evidence type="ECO:0000256" key="1">
    <source>
        <dbReference type="ARBA" id="ARBA00004651"/>
    </source>
</evidence>
<feature type="transmembrane region" description="Helical" evidence="7">
    <location>
        <begin position="289"/>
        <end position="307"/>
    </location>
</feature>